<keyword evidence="7" id="KW-1185">Reference proteome</keyword>
<dbReference type="InterPro" id="IPR018062">
    <property type="entry name" value="HTH_AraC-typ_CS"/>
</dbReference>
<evidence type="ECO:0000256" key="2">
    <source>
        <dbReference type="ARBA" id="ARBA00023125"/>
    </source>
</evidence>
<keyword evidence="3" id="KW-0010">Activator</keyword>
<dbReference type="SUPFAM" id="SSF51215">
    <property type="entry name" value="Regulatory protein AraC"/>
    <property type="match status" value="1"/>
</dbReference>
<dbReference type="InterPro" id="IPR003313">
    <property type="entry name" value="AraC-bd"/>
</dbReference>
<reference evidence="7" key="1">
    <citation type="journal article" date="2019" name="Int. J. Syst. Evol. Microbiol.">
        <title>The Global Catalogue of Microorganisms (GCM) 10K type strain sequencing project: providing services to taxonomists for standard genome sequencing and annotation.</title>
        <authorList>
            <consortium name="The Broad Institute Genomics Platform"/>
            <consortium name="The Broad Institute Genome Sequencing Center for Infectious Disease"/>
            <person name="Wu L."/>
            <person name="Ma J."/>
        </authorList>
    </citation>
    <scope>NUCLEOTIDE SEQUENCE [LARGE SCALE GENOMIC DNA]</scope>
    <source>
        <strain evidence="7">CGMCC 1.3240</strain>
    </source>
</reference>
<evidence type="ECO:0000259" key="5">
    <source>
        <dbReference type="PROSITE" id="PS01124"/>
    </source>
</evidence>
<dbReference type="Pfam" id="PF02311">
    <property type="entry name" value="AraC_binding"/>
    <property type="match status" value="1"/>
</dbReference>
<evidence type="ECO:0000256" key="3">
    <source>
        <dbReference type="ARBA" id="ARBA00023159"/>
    </source>
</evidence>
<dbReference type="EMBL" id="JBHSOW010000040">
    <property type="protein sequence ID" value="MFC5649708.1"/>
    <property type="molecule type" value="Genomic_DNA"/>
</dbReference>
<dbReference type="Pfam" id="PF12833">
    <property type="entry name" value="HTH_18"/>
    <property type="match status" value="1"/>
</dbReference>
<dbReference type="PANTHER" id="PTHR46796">
    <property type="entry name" value="HTH-TYPE TRANSCRIPTIONAL ACTIVATOR RHAS-RELATED"/>
    <property type="match status" value="1"/>
</dbReference>
<feature type="domain" description="HTH araC/xylS-type" evidence="5">
    <location>
        <begin position="195"/>
        <end position="293"/>
    </location>
</feature>
<keyword evidence="4" id="KW-0804">Transcription</keyword>
<dbReference type="PROSITE" id="PS00041">
    <property type="entry name" value="HTH_ARAC_FAMILY_1"/>
    <property type="match status" value="1"/>
</dbReference>
<keyword evidence="1" id="KW-0805">Transcription regulation</keyword>
<comment type="caution">
    <text evidence="6">The sequence shown here is derived from an EMBL/GenBank/DDBJ whole genome shotgun (WGS) entry which is preliminary data.</text>
</comment>
<keyword evidence="2" id="KW-0238">DNA-binding</keyword>
<dbReference type="SUPFAM" id="SSF46689">
    <property type="entry name" value="Homeodomain-like"/>
    <property type="match status" value="2"/>
</dbReference>
<dbReference type="InterPro" id="IPR050204">
    <property type="entry name" value="AraC_XylS_family_regulators"/>
</dbReference>
<sequence length="296" mass="33592">MSGSGTYREEELLSEYGHEFAEYLYHTPSEFERQGGLWVIRSGRNLAKPNYEVGPKVIECFSVHAVVSGSILFDYGEGTVHLNQGDLFCLYPGLRYSYRITAGEKQLRLYWLACQGSHAEPLFARIGFSREEPYVRDRWLPSHESEMDRIHELLRTEGGSRYEVQLLSRMYRVFDALGAAPTEASSSSTIADWLARAILYMDTHYTEGIDVADAVKVAGVHRSRFYQACSRQLGISPMQYLIKLRMEKSCELLVDGQLNMQAVALSVGYPDIYAFSRAFSKYYGMAPSHYQAAFGD</sequence>
<dbReference type="RefSeq" id="WP_379188240.1">
    <property type="nucleotide sequence ID" value="NZ_JBHSOW010000040.1"/>
</dbReference>
<dbReference type="InterPro" id="IPR037923">
    <property type="entry name" value="HTH-like"/>
</dbReference>
<dbReference type="Gene3D" id="1.10.10.60">
    <property type="entry name" value="Homeodomain-like"/>
    <property type="match status" value="1"/>
</dbReference>
<dbReference type="SMART" id="SM00342">
    <property type="entry name" value="HTH_ARAC"/>
    <property type="match status" value="1"/>
</dbReference>
<dbReference type="InterPro" id="IPR018060">
    <property type="entry name" value="HTH_AraC"/>
</dbReference>
<name>A0ABW0VV14_9BACL</name>
<evidence type="ECO:0000256" key="4">
    <source>
        <dbReference type="ARBA" id="ARBA00023163"/>
    </source>
</evidence>
<proteinExistence type="predicted"/>
<dbReference type="InterPro" id="IPR009057">
    <property type="entry name" value="Homeodomain-like_sf"/>
</dbReference>
<evidence type="ECO:0000313" key="7">
    <source>
        <dbReference type="Proteomes" id="UP001596047"/>
    </source>
</evidence>
<organism evidence="6 7">
    <name type="scientific">Paenibacillus solisilvae</name>
    <dbReference type="NCBI Taxonomy" id="2486751"/>
    <lineage>
        <taxon>Bacteria</taxon>
        <taxon>Bacillati</taxon>
        <taxon>Bacillota</taxon>
        <taxon>Bacilli</taxon>
        <taxon>Bacillales</taxon>
        <taxon>Paenibacillaceae</taxon>
        <taxon>Paenibacillus</taxon>
    </lineage>
</organism>
<accession>A0ABW0VV14</accession>
<gene>
    <name evidence="6" type="ORF">ACFPYJ_11360</name>
</gene>
<evidence type="ECO:0000313" key="6">
    <source>
        <dbReference type="EMBL" id="MFC5649708.1"/>
    </source>
</evidence>
<protein>
    <submittedName>
        <fullName evidence="6">AraC family transcriptional regulator</fullName>
    </submittedName>
</protein>
<dbReference type="PROSITE" id="PS01124">
    <property type="entry name" value="HTH_ARAC_FAMILY_2"/>
    <property type="match status" value="1"/>
</dbReference>
<dbReference type="Proteomes" id="UP001596047">
    <property type="component" value="Unassembled WGS sequence"/>
</dbReference>
<evidence type="ECO:0000256" key="1">
    <source>
        <dbReference type="ARBA" id="ARBA00023015"/>
    </source>
</evidence>